<evidence type="ECO:0000313" key="8">
    <source>
        <dbReference type="EMBL" id="RWR98876.1"/>
    </source>
</evidence>
<sequence length="327" mass="36122">MPFRFDFRDQIQLKILILVLSFFSSLSTSAYVPVFPIEASKKAASAKFIWIVYAAFCLASLITEFSSGKLIPKIGTKLALTIGIIFKASSTIALGLLDLSNSASLFIIGSIIVNTIEAFGFGLICASSFTLLLNNFPNEVTKISSFVETSKTLADFIAPLFSTFIYAELAFVQDSSNNYESLESSDELKVLQYKHLIFCCEIITLYFTITLVGISGEFFFPILSLHLDDLHINKEYIGLVYSTYVLGYLIAVPSVGYISVRIKNKHSFLLVGASFLVFSTVLLGPCSLITFMNNVYFIGIALFCSGIGVAFVMTIVLEIIKSFLREF</sequence>
<dbReference type="OrthoDB" id="303432at2759"/>
<dbReference type="GO" id="GO:0016020">
    <property type="term" value="C:membrane"/>
    <property type="evidence" value="ECO:0007669"/>
    <property type="project" value="UniProtKB-SubCell"/>
</dbReference>
<keyword evidence="4 6" id="KW-1133">Transmembrane helix</keyword>
<keyword evidence="2" id="KW-0813">Transport</keyword>
<feature type="transmembrane region" description="Helical" evidence="6">
    <location>
        <begin position="236"/>
        <end position="260"/>
    </location>
</feature>
<reference evidence="8 9" key="1">
    <citation type="journal article" date="2018" name="Gigascience">
        <title>Genomes of trombidid mites reveal novel predicted allergens and laterally-transferred genes associated with secondary metabolism.</title>
        <authorList>
            <person name="Dong X."/>
            <person name="Chaisiri K."/>
            <person name="Xia D."/>
            <person name="Armstrong S.D."/>
            <person name="Fang Y."/>
            <person name="Donnelly M.J."/>
            <person name="Kadowaki T."/>
            <person name="McGarry J.W."/>
            <person name="Darby A.C."/>
            <person name="Makepeace B.L."/>
        </authorList>
    </citation>
    <scope>NUCLEOTIDE SEQUENCE [LARGE SCALE GENOMIC DNA]</scope>
    <source>
        <strain evidence="8">UoL-WK</strain>
    </source>
</reference>
<dbReference type="InterPro" id="IPR050930">
    <property type="entry name" value="MFS_Vesicular_Transporter"/>
</dbReference>
<feature type="transmembrane region" description="Helical" evidence="6">
    <location>
        <begin position="46"/>
        <end position="66"/>
    </location>
</feature>
<evidence type="ECO:0000256" key="2">
    <source>
        <dbReference type="ARBA" id="ARBA00022448"/>
    </source>
</evidence>
<comment type="subcellular location">
    <subcellularLocation>
        <location evidence="1">Membrane</location>
        <topology evidence="1">Multi-pass membrane protein</topology>
    </subcellularLocation>
</comment>
<evidence type="ECO:0000256" key="4">
    <source>
        <dbReference type="ARBA" id="ARBA00022989"/>
    </source>
</evidence>
<evidence type="ECO:0000256" key="1">
    <source>
        <dbReference type="ARBA" id="ARBA00004141"/>
    </source>
</evidence>
<evidence type="ECO:0000313" key="9">
    <source>
        <dbReference type="Proteomes" id="UP000285301"/>
    </source>
</evidence>
<keyword evidence="5 6" id="KW-0472">Membrane</keyword>
<protein>
    <submittedName>
        <fullName evidence="8">MFS-type transporter SLC18B1-like protein</fullName>
    </submittedName>
</protein>
<dbReference type="PANTHER" id="PTHR23506">
    <property type="entry name" value="GH10249P"/>
    <property type="match status" value="1"/>
</dbReference>
<dbReference type="InterPro" id="IPR036259">
    <property type="entry name" value="MFS_trans_sf"/>
</dbReference>
<dbReference type="GO" id="GO:0022857">
    <property type="term" value="F:transmembrane transporter activity"/>
    <property type="evidence" value="ECO:0007669"/>
    <property type="project" value="InterPro"/>
</dbReference>
<feature type="non-terminal residue" evidence="8">
    <location>
        <position position="327"/>
    </location>
</feature>
<feature type="transmembrane region" description="Helical" evidence="6">
    <location>
        <begin position="267"/>
        <end position="290"/>
    </location>
</feature>
<gene>
    <name evidence="8" type="ORF">B4U79_18854</name>
</gene>
<dbReference type="AlphaFoldDB" id="A0A443Q763"/>
<evidence type="ECO:0000256" key="5">
    <source>
        <dbReference type="ARBA" id="ARBA00023136"/>
    </source>
</evidence>
<keyword evidence="3 6" id="KW-0812">Transmembrane</keyword>
<dbReference type="InterPro" id="IPR011701">
    <property type="entry name" value="MFS"/>
</dbReference>
<feature type="transmembrane region" description="Helical" evidence="6">
    <location>
        <begin position="296"/>
        <end position="320"/>
    </location>
</feature>
<organism evidence="8 9">
    <name type="scientific">Dinothrombium tinctorium</name>
    <dbReference type="NCBI Taxonomy" id="1965070"/>
    <lineage>
        <taxon>Eukaryota</taxon>
        <taxon>Metazoa</taxon>
        <taxon>Ecdysozoa</taxon>
        <taxon>Arthropoda</taxon>
        <taxon>Chelicerata</taxon>
        <taxon>Arachnida</taxon>
        <taxon>Acari</taxon>
        <taxon>Acariformes</taxon>
        <taxon>Trombidiformes</taxon>
        <taxon>Prostigmata</taxon>
        <taxon>Anystina</taxon>
        <taxon>Parasitengona</taxon>
        <taxon>Trombidioidea</taxon>
        <taxon>Trombidiidae</taxon>
        <taxon>Dinothrombium</taxon>
    </lineage>
</organism>
<dbReference type="Pfam" id="PF07690">
    <property type="entry name" value="MFS_1"/>
    <property type="match status" value="2"/>
</dbReference>
<dbReference type="InterPro" id="IPR020846">
    <property type="entry name" value="MFS_dom"/>
</dbReference>
<feature type="transmembrane region" description="Helical" evidence="6">
    <location>
        <begin position="103"/>
        <end position="133"/>
    </location>
</feature>
<dbReference type="PROSITE" id="PS50850">
    <property type="entry name" value="MFS"/>
    <property type="match status" value="1"/>
</dbReference>
<name>A0A443Q763_9ACAR</name>
<feature type="transmembrane region" description="Helical" evidence="6">
    <location>
        <begin position="196"/>
        <end position="216"/>
    </location>
</feature>
<dbReference type="Gene3D" id="1.20.1250.20">
    <property type="entry name" value="MFS general substrate transporter like domains"/>
    <property type="match status" value="2"/>
</dbReference>
<dbReference type="PANTHER" id="PTHR23506:SF26">
    <property type="entry name" value="MFS-TYPE TRANSPORTER SLC18B1"/>
    <property type="match status" value="1"/>
</dbReference>
<feature type="domain" description="Major facilitator superfamily (MFS) profile" evidence="7">
    <location>
        <begin position="201"/>
        <end position="327"/>
    </location>
</feature>
<feature type="transmembrane region" description="Helical" evidence="6">
    <location>
        <begin position="78"/>
        <end position="97"/>
    </location>
</feature>
<keyword evidence="9" id="KW-1185">Reference proteome</keyword>
<dbReference type="Proteomes" id="UP000285301">
    <property type="component" value="Unassembled WGS sequence"/>
</dbReference>
<evidence type="ECO:0000256" key="3">
    <source>
        <dbReference type="ARBA" id="ARBA00022692"/>
    </source>
</evidence>
<dbReference type="SUPFAM" id="SSF103473">
    <property type="entry name" value="MFS general substrate transporter"/>
    <property type="match status" value="2"/>
</dbReference>
<dbReference type="EMBL" id="NCKU01018108">
    <property type="protein sequence ID" value="RWR98876.1"/>
    <property type="molecule type" value="Genomic_DNA"/>
</dbReference>
<evidence type="ECO:0000259" key="7">
    <source>
        <dbReference type="PROSITE" id="PS50850"/>
    </source>
</evidence>
<proteinExistence type="predicted"/>
<evidence type="ECO:0000256" key="6">
    <source>
        <dbReference type="SAM" id="Phobius"/>
    </source>
</evidence>
<dbReference type="STRING" id="1965070.A0A443Q763"/>
<comment type="caution">
    <text evidence="8">The sequence shown here is derived from an EMBL/GenBank/DDBJ whole genome shotgun (WGS) entry which is preliminary data.</text>
</comment>
<accession>A0A443Q763</accession>